<dbReference type="RefSeq" id="WP_310770212.1">
    <property type="nucleotide sequence ID" value="NZ_CP134050.1"/>
</dbReference>
<evidence type="ECO:0000259" key="1">
    <source>
        <dbReference type="Pfam" id="PF12867"/>
    </source>
</evidence>
<organism evidence="2 3">
    <name type="scientific">Brevibacillus brevis</name>
    <name type="common">Bacillus brevis</name>
    <dbReference type="NCBI Taxonomy" id="1393"/>
    <lineage>
        <taxon>Bacteria</taxon>
        <taxon>Bacillati</taxon>
        <taxon>Bacillota</taxon>
        <taxon>Bacilli</taxon>
        <taxon>Bacillales</taxon>
        <taxon>Paenibacillaceae</taxon>
        <taxon>Brevibacillus</taxon>
    </lineage>
</organism>
<dbReference type="Pfam" id="PF12867">
    <property type="entry name" value="DinB_2"/>
    <property type="match status" value="1"/>
</dbReference>
<evidence type="ECO:0000313" key="3">
    <source>
        <dbReference type="Proteomes" id="UP001256827"/>
    </source>
</evidence>
<dbReference type="EMBL" id="CP134050">
    <property type="protein sequence ID" value="WNC15963.1"/>
    <property type="molecule type" value="Genomic_DNA"/>
</dbReference>
<reference evidence="2 3" key="1">
    <citation type="submission" date="2023-09" db="EMBL/GenBank/DDBJ databases">
        <title>Complete Genome and Methylome dissection of Bacillus brevis NEB573 original source of BbsI restriction endonuclease.</title>
        <authorList>
            <person name="Fomenkov A."/>
            <person name="Roberts R.D."/>
        </authorList>
    </citation>
    <scope>NUCLEOTIDE SEQUENCE [LARGE SCALE GENOMIC DNA]</scope>
    <source>
        <strain evidence="2 3">NEB573</strain>
    </source>
</reference>
<dbReference type="InterPro" id="IPR034660">
    <property type="entry name" value="DinB/YfiT-like"/>
</dbReference>
<gene>
    <name evidence="2" type="ORF">RGB73_06500</name>
</gene>
<feature type="domain" description="DinB-like" evidence="1">
    <location>
        <begin position="10"/>
        <end position="165"/>
    </location>
</feature>
<sequence>MSTRKALQRFEESVSRYREELNEFSLEQLTRQPSPDDWSIGQMYMHLILATQYMHLANVEKCRLGKEVTAGEKTDAGREVIARGGFPPIRIKVPASPQYTPPQPVSKEQIEEGLNNVVTRMREVESTLEEISPVHKVEHPRFGALNASEWFLLIEMHFRHHFLQLDRLKNELGYIEQSQ</sequence>
<accession>A0ABY9T7T4</accession>
<protein>
    <submittedName>
        <fullName evidence="2">DinB family protein</fullName>
    </submittedName>
</protein>
<dbReference type="Gene3D" id="1.20.120.450">
    <property type="entry name" value="dinb family like domain"/>
    <property type="match status" value="1"/>
</dbReference>
<dbReference type="SUPFAM" id="SSF109854">
    <property type="entry name" value="DinB/YfiT-like putative metalloenzymes"/>
    <property type="match status" value="1"/>
</dbReference>
<dbReference type="Proteomes" id="UP001256827">
    <property type="component" value="Chromosome"/>
</dbReference>
<name>A0ABY9T7T4_BREBE</name>
<evidence type="ECO:0000313" key="2">
    <source>
        <dbReference type="EMBL" id="WNC15963.1"/>
    </source>
</evidence>
<proteinExistence type="predicted"/>
<keyword evidence="3" id="KW-1185">Reference proteome</keyword>
<dbReference type="InterPro" id="IPR024775">
    <property type="entry name" value="DinB-like"/>
</dbReference>